<reference evidence="2" key="1">
    <citation type="submission" date="2023-04" db="EMBL/GenBank/DDBJ databases">
        <title>Black Yeasts Isolated from many extreme environments.</title>
        <authorList>
            <person name="Coleine C."/>
            <person name="Stajich J.E."/>
            <person name="Selbmann L."/>
        </authorList>
    </citation>
    <scope>NUCLEOTIDE SEQUENCE</scope>
    <source>
        <strain evidence="2">CCFEE 5312</strain>
    </source>
</reference>
<name>A0AAJ0DIM5_9PEZI</name>
<sequence length="79" mass="8495">MKGVLPGEDRRKAGKKGGGRTRESDTALFEVDRLEQECKEYFAALKIKQDEADKAAAVASSKDRSRSKGPGSGRGGPKK</sequence>
<accession>A0AAJ0DIM5</accession>
<dbReference type="Proteomes" id="UP001271007">
    <property type="component" value="Unassembled WGS sequence"/>
</dbReference>
<dbReference type="AlphaFoldDB" id="A0AAJ0DIM5"/>
<keyword evidence="3" id="KW-1185">Reference proteome</keyword>
<gene>
    <name evidence="2" type="ORF">LTR09_007992</name>
</gene>
<feature type="compositionally biased region" description="Gly residues" evidence="1">
    <location>
        <begin position="70"/>
        <end position="79"/>
    </location>
</feature>
<organism evidence="2 3">
    <name type="scientific">Extremus antarcticus</name>
    <dbReference type="NCBI Taxonomy" id="702011"/>
    <lineage>
        <taxon>Eukaryota</taxon>
        <taxon>Fungi</taxon>
        <taxon>Dikarya</taxon>
        <taxon>Ascomycota</taxon>
        <taxon>Pezizomycotina</taxon>
        <taxon>Dothideomycetes</taxon>
        <taxon>Dothideomycetidae</taxon>
        <taxon>Mycosphaerellales</taxon>
        <taxon>Extremaceae</taxon>
        <taxon>Extremus</taxon>
    </lineage>
</organism>
<evidence type="ECO:0000313" key="2">
    <source>
        <dbReference type="EMBL" id="KAK3050914.1"/>
    </source>
</evidence>
<protein>
    <submittedName>
        <fullName evidence="2">Uncharacterized protein</fullName>
    </submittedName>
</protein>
<feature type="region of interest" description="Disordered" evidence="1">
    <location>
        <begin position="1"/>
        <end position="24"/>
    </location>
</feature>
<feature type="region of interest" description="Disordered" evidence="1">
    <location>
        <begin position="51"/>
        <end position="79"/>
    </location>
</feature>
<comment type="caution">
    <text evidence="2">The sequence shown here is derived from an EMBL/GenBank/DDBJ whole genome shotgun (WGS) entry which is preliminary data.</text>
</comment>
<dbReference type="EMBL" id="JAWDJX010000029">
    <property type="protein sequence ID" value="KAK3050914.1"/>
    <property type="molecule type" value="Genomic_DNA"/>
</dbReference>
<proteinExistence type="predicted"/>
<evidence type="ECO:0000256" key="1">
    <source>
        <dbReference type="SAM" id="MobiDB-lite"/>
    </source>
</evidence>
<evidence type="ECO:0000313" key="3">
    <source>
        <dbReference type="Proteomes" id="UP001271007"/>
    </source>
</evidence>